<reference evidence="1" key="2">
    <citation type="journal article" date="2015" name="Fish Shellfish Immunol.">
        <title>Early steps in the European eel (Anguilla anguilla)-Vibrio vulnificus interaction in the gills: Role of the RtxA13 toxin.</title>
        <authorList>
            <person name="Callol A."/>
            <person name="Pajuelo D."/>
            <person name="Ebbesson L."/>
            <person name="Teles M."/>
            <person name="MacKenzie S."/>
            <person name="Amaro C."/>
        </authorList>
    </citation>
    <scope>NUCLEOTIDE SEQUENCE</scope>
</reference>
<protein>
    <submittedName>
        <fullName evidence="1">Uncharacterized protein</fullName>
    </submittedName>
</protein>
<reference evidence="1" key="1">
    <citation type="submission" date="2014-11" db="EMBL/GenBank/DDBJ databases">
        <authorList>
            <person name="Amaro Gonzalez C."/>
        </authorList>
    </citation>
    <scope>NUCLEOTIDE SEQUENCE</scope>
</reference>
<name>A0A0E9QKV9_ANGAN</name>
<evidence type="ECO:0000313" key="1">
    <source>
        <dbReference type="EMBL" id="JAH17394.1"/>
    </source>
</evidence>
<dbReference type="AlphaFoldDB" id="A0A0E9QKV9"/>
<proteinExistence type="predicted"/>
<sequence>MLNYYPEFKRFKKKSVLLLR</sequence>
<accession>A0A0E9QKV9</accession>
<organism evidence="1">
    <name type="scientific">Anguilla anguilla</name>
    <name type="common">European freshwater eel</name>
    <name type="synonym">Muraena anguilla</name>
    <dbReference type="NCBI Taxonomy" id="7936"/>
    <lineage>
        <taxon>Eukaryota</taxon>
        <taxon>Metazoa</taxon>
        <taxon>Chordata</taxon>
        <taxon>Craniata</taxon>
        <taxon>Vertebrata</taxon>
        <taxon>Euteleostomi</taxon>
        <taxon>Actinopterygii</taxon>
        <taxon>Neopterygii</taxon>
        <taxon>Teleostei</taxon>
        <taxon>Anguilliformes</taxon>
        <taxon>Anguillidae</taxon>
        <taxon>Anguilla</taxon>
    </lineage>
</organism>
<dbReference type="EMBL" id="GBXM01091183">
    <property type="protein sequence ID" value="JAH17394.1"/>
    <property type="molecule type" value="Transcribed_RNA"/>
</dbReference>